<accession>A0A8T5GDE7</accession>
<name>A0A8T5GDE7_9ARCH</name>
<keyword evidence="12 14" id="KW-0234">DNA repair</keyword>
<evidence type="ECO:0000256" key="11">
    <source>
        <dbReference type="ARBA" id="ARBA00023172"/>
    </source>
</evidence>
<keyword evidence="10 14" id="KW-0460">Magnesium</keyword>
<dbReference type="PROSITE" id="PS00697">
    <property type="entry name" value="DNA_LIGASE_A1"/>
    <property type="match status" value="1"/>
</dbReference>
<feature type="binding site" evidence="14">
    <location>
        <position position="433"/>
    </location>
    <ligand>
        <name>ATP</name>
        <dbReference type="ChEBI" id="CHEBI:30616"/>
    </ligand>
</feature>
<dbReference type="CDD" id="cd07901">
    <property type="entry name" value="Adenylation_DNA_ligase_Arch_LigB"/>
    <property type="match status" value="1"/>
</dbReference>
<evidence type="ECO:0000313" key="17">
    <source>
        <dbReference type="EMBL" id="MBT4870154.1"/>
    </source>
</evidence>
<evidence type="ECO:0000256" key="10">
    <source>
        <dbReference type="ARBA" id="ARBA00022842"/>
    </source>
</evidence>
<dbReference type="GO" id="GO:0006273">
    <property type="term" value="P:lagging strand elongation"/>
    <property type="evidence" value="ECO:0007669"/>
    <property type="project" value="TreeGrafter"/>
</dbReference>
<dbReference type="GO" id="GO:0006281">
    <property type="term" value="P:DNA repair"/>
    <property type="evidence" value="ECO:0007669"/>
    <property type="project" value="UniProtKB-UniRule"/>
</dbReference>
<organism evidence="17 18">
    <name type="scientific">Candidatus Iainarchaeum sp</name>
    <dbReference type="NCBI Taxonomy" id="3101447"/>
    <lineage>
        <taxon>Archaea</taxon>
        <taxon>Candidatus Iainarchaeota</taxon>
        <taxon>Candidatus Iainarchaeia</taxon>
        <taxon>Candidatus Iainarchaeales</taxon>
        <taxon>Candidatus Iainarchaeaceae</taxon>
        <taxon>Candidatus Iainarchaeum</taxon>
    </lineage>
</organism>
<dbReference type="Pfam" id="PF04675">
    <property type="entry name" value="DNA_ligase_A_N"/>
    <property type="match status" value="1"/>
</dbReference>
<evidence type="ECO:0000256" key="8">
    <source>
        <dbReference type="ARBA" id="ARBA00022763"/>
    </source>
</evidence>
<feature type="binding site" evidence="14">
    <location>
        <position position="288"/>
    </location>
    <ligand>
        <name>ATP</name>
        <dbReference type="ChEBI" id="CHEBI:30616"/>
    </ligand>
</feature>
<keyword evidence="8 14" id="KW-0227">DNA damage</keyword>
<dbReference type="Pfam" id="PF04679">
    <property type="entry name" value="DNA_ligase_A_C"/>
    <property type="match status" value="1"/>
</dbReference>
<keyword evidence="9 14" id="KW-0067">ATP-binding</keyword>
<dbReference type="EC" id="6.5.1.1" evidence="14"/>
<dbReference type="PANTHER" id="PTHR45674">
    <property type="entry name" value="DNA LIGASE 1/3 FAMILY MEMBER"/>
    <property type="match status" value="1"/>
</dbReference>
<reference evidence="17" key="1">
    <citation type="journal article" date="2021" name="ISME J.">
        <title>Mercury methylation by metabolically versatile and cosmopolitan marine bacteria.</title>
        <authorList>
            <person name="Lin H."/>
            <person name="Ascher D.B."/>
            <person name="Myung Y."/>
            <person name="Lamborg C.H."/>
            <person name="Hallam S.J."/>
            <person name="Gionfriddo C.M."/>
            <person name="Holt K.E."/>
            <person name="Moreau J.W."/>
        </authorList>
    </citation>
    <scope>NUCLEOTIDE SEQUENCE</scope>
    <source>
        <strain evidence="17">SI075_bin30</strain>
    </source>
</reference>
<dbReference type="Pfam" id="PF01068">
    <property type="entry name" value="DNA_ligase_A_M"/>
    <property type="match status" value="1"/>
</dbReference>
<dbReference type="PANTHER" id="PTHR45674:SF4">
    <property type="entry name" value="DNA LIGASE 1"/>
    <property type="match status" value="1"/>
</dbReference>
<dbReference type="SUPFAM" id="SSF50249">
    <property type="entry name" value="Nucleic acid-binding proteins"/>
    <property type="match status" value="1"/>
</dbReference>
<evidence type="ECO:0000256" key="1">
    <source>
        <dbReference type="ARBA" id="ARBA00007572"/>
    </source>
</evidence>
<dbReference type="GO" id="GO:0071897">
    <property type="term" value="P:DNA biosynthetic process"/>
    <property type="evidence" value="ECO:0007669"/>
    <property type="project" value="InterPro"/>
</dbReference>
<comment type="catalytic activity">
    <reaction evidence="14">
        <text>ATP + (deoxyribonucleotide)n-3'-hydroxyl + 5'-phospho-(deoxyribonucleotide)m = (deoxyribonucleotide)n+m + AMP + diphosphate.</text>
        <dbReference type="EC" id="6.5.1.1"/>
    </reaction>
</comment>
<dbReference type="Proteomes" id="UP000722459">
    <property type="component" value="Unassembled WGS sequence"/>
</dbReference>
<keyword evidence="5 14" id="KW-0235">DNA replication</keyword>
<dbReference type="InterPro" id="IPR050191">
    <property type="entry name" value="ATP-dep_DNA_ligase"/>
</dbReference>
<gene>
    <name evidence="14" type="primary">lig</name>
    <name evidence="17" type="ORF">HON47_01105</name>
</gene>
<evidence type="ECO:0000256" key="5">
    <source>
        <dbReference type="ARBA" id="ARBA00022705"/>
    </source>
</evidence>
<dbReference type="HAMAP" id="MF_00407">
    <property type="entry name" value="DNA_ligase"/>
    <property type="match status" value="1"/>
</dbReference>
<dbReference type="Gene3D" id="1.10.3260.10">
    <property type="entry name" value="DNA ligase, ATP-dependent, N-terminal domain"/>
    <property type="match status" value="1"/>
</dbReference>
<evidence type="ECO:0000256" key="13">
    <source>
        <dbReference type="ARBA" id="ARBA00023306"/>
    </source>
</evidence>
<evidence type="ECO:0000259" key="16">
    <source>
        <dbReference type="PROSITE" id="PS50160"/>
    </source>
</evidence>
<dbReference type="GO" id="GO:0006310">
    <property type="term" value="P:DNA recombination"/>
    <property type="evidence" value="ECO:0007669"/>
    <property type="project" value="UniProtKB-UniRule"/>
</dbReference>
<keyword evidence="4 14" id="KW-0132">Cell division</keyword>
<dbReference type="InterPro" id="IPR012308">
    <property type="entry name" value="DNA_ligase_ATP-dep_N"/>
</dbReference>
<dbReference type="GO" id="GO:0003910">
    <property type="term" value="F:DNA ligase (ATP) activity"/>
    <property type="evidence" value="ECO:0007669"/>
    <property type="project" value="UniProtKB-UniRule"/>
</dbReference>
<feature type="binding site" evidence="14">
    <location>
        <position position="273"/>
    </location>
    <ligand>
        <name>ATP</name>
        <dbReference type="ChEBI" id="CHEBI:30616"/>
    </ligand>
</feature>
<evidence type="ECO:0000256" key="3">
    <source>
        <dbReference type="ARBA" id="ARBA00022598"/>
    </source>
</evidence>
<dbReference type="CDD" id="cd07969">
    <property type="entry name" value="OBF_DNA_ligase_I"/>
    <property type="match status" value="1"/>
</dbReference>
<dbReference type="InterPro" id="IPR022865">
    <property type="entry name" value="DNA_ligae_ATP-dep_bac/arc"/>
</dbReference>
<evidence type="ECO:0000256" key="15">
    <source>
        <dbReference type="RuleBase" id="RU004196"/>
    </source>
</evidence>
<feature type="binding site" evidence="14">
    <location>
        <position position="266"/>
    </location>
    <ligand>
        <name>ATP</name>
        <dbReference type="ChEBI" id="CHEBI:30616"/>
    </ligand>
</feature>
<evidence type="ECO:0000256" key="14">
    <source>
        <dbReference type="HAMAP-Rule" id="MF_00407"/>
    </source>
</evidence>
<dbReference type="InterPro" id="IPR012340">
    <property type="entry name" value="NA-bd_OB-fold"/>
</dbReference>
<dbReference type="AlphaFoldDB" id="A0A8T5GDE7"/>
<evidence type="ECO:0000256" key="4">
    <source>
        <dbReference type="ARBA" id="ARBA00022618"/>
    </source>
</evidence>
<feature type="binding site" evidence="14">
    <location>
        <position position="318"/>
    </location>
    <ligand>
        <name>ATP</name>
        <dbReference type="ChEBI" id="CHEBI:30616"/>
    </ligand>
</feature>
<dbReference type="InterPro" id="IPR012310">
    <property type="entry name" value="DNA_ligase_ATP-dep_cent"/>
</dbReference>
<feature type="domain" description="ATP-dependent DNA ligase family profile" evidence="16">
    <location>
        <begin position="346"/>
        <end position="466"/>
    </location>
</feature>
<dbReference type="InterPro" id="IPR016059">
    <property type="entry name" value="DNA_ligase_ATP-dep_CS"/>
</dbReference>
<dbReference type="NCBIfam" id="TIGR00574">
    <property type="entry name" value="dnl1"/>
    <property type="match status" value="1"/>
</dbReference>
<evidence type="ECO:0000256" key="12">
    <source>
        <dbReference type="ARBA" id="ARBA00023204"/>
    </source>
</evidence>
<evidence type="ECO:0000313" key="18">
    <source>
        <dbReference type="Proteomes" id="UP000722459"/>
    </source>
</evidence>
<evidence type="ECO:0000256" key="7">
    <source>
        <dbReference type="ARBA" id="ARBA00022741"/>
    </source>
</evidence>
<feature type="active site" description="N6-AMP-lysine intermediate" evidence="14">
    <location>
        <position position="268"/>
    </location>
</feature>
<keyword evidence="6 14" id="KW-0479">Metal-binding</keyword>
<dbReference type="EMBL" id="JABJNZ010000019">
    <property type="protein sequence ID" value="MBT4870154.1"/>
    <property type="molecule type" value="Genomic_DNA"/>
</dbReference>
<evidence type="ECO:0000256" key="9">
    <source>
        <dbReference type="ARBA" id="ARBA00022840"/>
    </source>
</evidence>
<proteinExistence type="inferred from homology"/>
<dbReference type="GO" id="GO:0051301">
    <property type="term" value="P:cell division"/>
    <property type="evidence" value="ECO:0007669"/>
    <property type="project" value="UniProtKB-KW"/>
</dbReference>
<dbReference type="Gene3D" id="2.40.50.140">
    <property type="entry name" value="Nucleic acid-binding proteins"/>
    <property type="match status" value="1"/>
</dbReference>
<feature type="binding site" evidence="14">
    <location>
        <position position="358"/>
    </location>
    <ligand>
        <name>ATP</name>
        <dbReference type="ChEBI" id="CHEBI:30616"/>
    </ligand>
</feature>
<dbReference type="InterPro" id="IPR000977">
    <property type="entry name" value="DNA_ligase_ATP-dep"/>
</dbReference>
<comment type="similarity">
    <text evidence="1 14 15">Belongs to the ATP-dependent DNA ligase family.</text>
</comment>
<dbReference type="SUPFAM" id="SSF56091">
    <property type="entry name" value="DNA ligase/mRNA capping enzyme, catalytic domain"/>
    <property type="match status" value="1"/>
</dbReference>
<dbReference type="GO" id="GO:0046872">
    <property type="term" value="F:metal ion binding"/>
    <property type="evidence" value="ECO:0007669"/>
    <property type="project" value="UniProtKB-KW"/>
</dbReference>
<comment type="function">
    <text evidence="14">DNA ligase that seals nicks in double-stranded DNA during DNA replication, DNA recombination and DNA repair.</text>
</comment>
<dbReference type="GO" id="GO:0005524">
    <property type="term" value="F:ATP binding"/>
    <property type="evidence" value="ECO:0007669"/>
    <property type="project" value="UniProtKB-UniRule"/>
</dbReference>
<dbReference type="GO" id="GO:0003677">
    <property type="term" value="F:DNA binding"/>
    <property type="evidence" value="ECO:0007669"/>
    <property type="project" value="InterPro"/>
</dbReference>
<dbReference type="Gene3D" id="3.30.470.30">
    <property type="entry name" value="DNA ligase/mRNA capping enzyme"/>
    <property type="match status" value="1"/>
</dbReference>
<dbReference type="PROSITE" id="PS50160">
    <property type="entry name" value="DNA_LIGASE_A3"/>
    <property type="match status" value="1"/>
</dbReference>
<keyword evidence="13 14" id="KW-0131">Cell cycle</keyword>
<evidence type="ECO:0000256" key="2">
    <source>
        <dbReference type="ARBA" id="ARBA00013308"/>
    </source>
</evidence>
<sequence length="601" mass="68282">MDFKIVAEYFDRIENVSSRLEMTDILAELIAKVPKDEIKKIVYLMQGQIAPAFEGQEIGFGEKLISSAIVKATGFSRKDVDERFSKTGDLGTTAEQLIEGKQQGSLFVTELTVEKVFANLQRMSTRGGEGSQELKKKLLAELFNSASPTEARYIARIPLSNIRLGVGDPTIMDAFAIMIAKQNDKEFEEKKEDDRRKIKIELREQIENAYNVYSDLGEIAEILKEHGMKGLANVSITPGTPIRPTAAERLPSAKEIIEKLGKCAVESKYDGFRVMISKDNDKVKIFSRQSEDITDMFPEIIEAIQTQIKPKKCFIEGEALAYNNETNEYYPFQITIQRKRKYDIEKKAKEYPLKLFLFDVVLVDGKNMMNEPFRNRRKKLESIVTKGDIIELSEMKIIDDPGVLEEFFEEKIGQGLEGIMAKDLDAPYIAGARKFSWIKLKRSYKGTLDDTLDLVIIGYYPGKGKRTQFGLGALLVASYNAKKDRFESIAKVGTGLTEDTLVELESMLSKIVSKARPVRVISEVEPDYWVEPKYVIEVRADEITQSPMHSCCKKEGKGLALRFPRMTRQRGDKLAEQATTNKEVEKMFSIQKRVSMDYRQN</sequence>
<evidence type="ECO:0000256" key="6">
    <source>
        <dbReference type="ARBA" id="ARBA00022723"/>
    </source>
</evidence>
<dbReference type="SUPFAM" id="SSF117018">
    <property type="entry name" value="ATP-dependent DNA ligase DNA-binding domain"/>
    <property type="match status" value="1"/>
</dbReference>
<keyword evidence="11 14" id="KW-0233">DNA recombination</keyword>
<dbReference type="InterPro" id="IPR012309">
    <property type="entry name" value="DNA_ligase_ATP-dep_C"/>
</dbReference>
<comment type="caution">
    <text evidence="17">The sequence shown here is derived from an EMBL/GenBank/DDBJ whole genome shotgun (WGS) entry which is preliminary data.</text>
</comment>
<dbReference type="InterPro" id="IPR036599">
    <property type="entry name" value="DNA_ligase_N_sf"/>
</dbReference>
<comment type="cofactor">
    <cofactor evidence="14">
        <name>Mg(2+)</name>
        <dbReference type="ChEBI" id="CHEBI:18420"/>
    </cofactor>
</comment>
<protein>
    <recommendedName>
        <fullName evidence="2 14">DNA ligase</fullName>
        <ecNumber evidence="14">6.5.1.1</ecNumber>
    </recommendedName>
    <alternativeName>
        <fullName evidence="14">Polydeoxyribonucleotide synthase [ATP]</fullName>
    </alternativeName>
</protein>
<keyword evidence="7 14" id="KW-0547">Nucleotide-binding</keyword>
<feature type="binding site" evidence="14">
    <location>
        <position position="439"/>
    </location>
    <ligand>
        <name>ATP</name>
        <dbReference type="ChEBI" id="CHEBI:30616"/>
    </ligand>
</feature>
<keyword evidence="3 14" id="KW-0436">Ligase</keyword>
<dbReference type="PROSITE" id="PS00333">
    <property type="entry name" value="DNA_LIGASE_A2"/>
    <property type="match status" value="1"/>
</dbReference>
<dbReference type="FunFam" id="1.10.3260.10:FF:000007">
    <property type="entry name" value="DNA ligase"/>
    <property type="match status" value="1"/>
</dbReference>